<organism evidence="1 2">
    <name type="scientific">Dactylonectria estremocensis</name>
    <dbReference type="NCBI Taxonomy" id="1079267"/>
    <lineage>
        <taxon>Eukaryota</taxon>
        <taxon>Fungi</taxon>
        <taxon>Dikarya</taxon>
        <taxon>Ascomycota</taxon>
        <taxon>Pezizomycotina</taxon>
        <taxon>Sordariomycetes</taxon>
        <taxon>Hypocreomycetidae</taxon>
        <taxon>Hypocreales</taxon>
        <taxon>Nectriaceae</taxon>
        <taxon>Dactylonectria</taxon>
    </lineage>
</organism>
<dbReference type="EMBL" id="JAGMUU010000025">
    <property type="protein sequence ID" value="KAH7123404.1"/>
    <property type="molecule type" value="Genomic_DNA"/>
</dbReference>
<name>A0A9P9DQY4_9HYPO</name>
<sequence>MNNANYIQNMHSNFIDNANASNTKASTMNNEKTADKYRIPEVECDTNTTATGNTHIPKVECEDNAFMDTSFLDNINMMGAFNEELFFDTNPSTSVNFLPQCPTPPVDCFAPHGLPADGLGVSQLASYSGTTNEDIKEILMSMLSRMENLESGGAQNLELLRQVGFNVDMALPKLLSITESVRTSVENLANSLKVFTRALLNHVLGWHIEGDVEMGPGA</sequence>
<evidence type="ECO:0000313" key="2">
    <source>
        <dbReference type="Proteomes" id="UP000717696"/>
    </source>
</evidence>
<protein>
    <submittedName>
        <fullName evidence="1">Uncharacterized protein</fullName>
    </submittedName>
</protein>
<dbReference type="OrthoDB" id="4934889at2759"/>
<dbReference type="AlphaFoldDB" id="A0A9P9DQY4"/>
<reference evidence="1" key="1">
    <citation type="journal article" date="2021" name="Nat. Commun.">
        <title>Genetic determinants of endophytism in the Arabidopsis root mycobiome.</title>
        <authorList>
            <person name="Mesny F."/>
            <person name="Miyauchi S."/>
            <person name="Thiergart T."/>
            <person name="Pickel B."/>
            <person name="Atanasova L."/>
            <person name="Karlsson M."/>
            <person name="Huettel B."/>
            <person name="Barry K.W."/>
            <person name="Haridas S."/>
            <person name="Chen C."/>
            <person name="Bauer D."/>
            <person name="Andreopoulos W."/>
            <person name="Pangilinan J."/>
            <person name="LaButti K."/>
            <person name="Riley R."/>
            <person name="Lipzen A."/>
            <person name="Clum A."/>
            <person name="Drula E."/>
            <person name="Henrissat B."/>
            <person name="Kohler A."/>
            <person name="Grigoriev I.V."/>
            <person name="Martin F.M."/>
            <person name="Hacquard S."/>
        </authorList>
    </citation>
    <scope>NUCLEOTIDE SEQUENCE</scope>
    <source>
        <strain evidence="1">MPI-CAGE-AT-0021</strain>
    </source>
</reference>
<evidence type="ECO:0000313" key="1">
    <source>
        <dbReference type="EMBL" id="KAH7123404.1"/>
    </source>
</evidence>
<gene>
    <name evidence="1" type="ORF">B0J13DRAFT_566571</name>
</gene>
<accession>A0A9P9DQY4</accession>
<proteinExistence type="predicted"/>
<comment type="caution">
    <text evidence="1">The sequence shown here is derived from an EMBL/GenBank/DDBJ whole genome shotgun (WGS) entry which is preliminary data.</text>
</comment>
<keyword evidence="2" id="KW-1185">Reference proteome</keyword>
<dbReference type="Proteomes" id="UP000717696">
    <property type="component" value="Unassembled WGS sequence"/>
</dbReference>